<dbReference type="Gene3D" id="3.30.70.100">
    <property type="match status" value="1"/>
</dbReference>
<evidence type="ECO:0000313" key="3">
    <source>
        <dbReference type="Proteomes" id="UP001526430"/>
    </source>
</evidence>
<feature type="region of interest" description="Disordered" evidence="1">
    <location>
        <begin position="1"/>
        <end position="23"/>
    </location>
</feature>
<comment type="caution">
    <text evidence="2">The sequence shown here is derived from an EMBL/GenBank/DDBJ whole genome shotgun (WGS) entry which is preliminary data.</text>
</comment>
<accession>A0ABT3NSY2</accession>
<keyword evidence="3" id="KW-1185">Reference proteome</keyword>
<evidence type="ECO:0000313" key="2">
    <source>
        <dbReference type="EMBL" id="MCW8085262.1"/>
    </source>
</evidence>
<name>A0ABT3NSY2_9PROT</name>
<proteinExistence type="predicted"/>
<dbReference type="Proteomes" id="UP001526430">
    <property type="component" value="Unassembled WGS sequence"/>
</dbReference>
<dbReference type="InterPro" id="IPR009874">
    <property type="entry name" value="DUF1428"/>
</dbReference>
<organism evidence="2 3">
    <name type="scientific">Sabulicella glaciei</name>
    <dbReference type="NCBI Taxonomy" id="2984948"/>
    <lineage>
        <taxon>Bacteria</taxon>
        <taxon>Pseudomonadati</taxon>
        <taxon>Pseudomonadota</taxon>
        <taxon>Alphaproteobacteria</taxon>
        <taxon>Acetobacterales</taxon>
        <taxon>Acetobacteraceae</taxon>
        <taxon>Sabulicella</taxon>
    </lineage>
</organism>
<sequence>MSSDERVAGAEENVRHRPARRGENDKMGYVDGFVVAVPAANKEAYRQHAAEAAPLFREFGATRLVECWEDDVPDGKLTDFRRAVQATADEVVVFAWIEYPSKEIRDAANQRMMADPRMQAMSGTMPFDGKRMIFGGFAPILDV</sequence>
<protein>
    <submittedName>
        <fullName evidence="2">DUF1428 family protein</fullName>
    </submittedName>
</protein>
<gene>
    <name evidence="2" type="ORF">OF850_06465</name>
</gene>
<dbReference type="PIRSF" id="PIRSF007028">
    <property type="entry name" value="UCP007028"/>
    <property type="match status" value="1"/>
</dbReference>
<dbReference type="InterPro" id="IPR011008">
    <property type="entry name" value="Dimeric_a/b-barrel"/>
</dbReference>
<reference evidence="2 3" key="1">
    <citation type="submission" date="2022-10" db="EMBL/GenBank/DDBJ databases">
        <title>Roseococcus glaciei nov., sp. nov., isolated from glacier.</title>
        <authorList>
            <person name="Liu Q."/>
            <person name="Xin Y.-H."/>
        </authorList>
    </citation>
    <scope>NUCLEOTIDE SEQUENCE [LARGE SCALE GENOMIC DNA]</scope>
    <source>
        <strain evidence="2 3">MDT2-1-1</strain>
    </source>
</reference>
<evidence type="ECO:0000256" key="1">
    <source>
        <dbReference type="SAM" id="MobiDB-lite"/>
    </source>
</evidence>
<dbReference type="EMBL" id="JAPFQI010000002">
    <property type="protein sequence ID" value="MCW8085262.1"/>
    <property type="molecule type" value="Genomic_DNA"/>
</dbReference>
<dbReference type="SUPFAM" id="SSF54909">
    <property type="entry name" value="Dimeric alpha+beta barrel"/>
    <property type="match status" value="1"/>
</dbReference>
<dbReference type="Pfam" id="PF07237">
    <property type="entry name" value="DUF1428"/>
    <property type="match status" value="1"/>
</dbReference>